<accession>A0A415NEA5</accession>
<proteinExistence type="predicted"/>
<evidence type="ECO:0000313" key="1">
    <source>
        <dbReference type="EMBL" id="RHL95829.1"/>
    </source>
</evidence>
<dbReference type="EMBL" id="QRPE01000002">
    <property type="protein sequence ID" value="RHL95829.1"/>
    <property type="molecule type" value="Genomic_DNA"/>
</dbReference>
<protein>
    <recommendedName>
        <fullName evidence="3">HNH nuclease domain-containing protein</fullName>
    </recommendedName>
</protein>
<evidence type="ECO:0000313" key="2">
    <source>
        <dbReference type="Proteomes" id="UP000285013"/>
    </source>
</evidence>
<sequence length="351" mass="41366">MRKIYVDDKVRAAADDYAANVFKNRRADFQQPLDLLKKFRDNILSTQDTTQGKVLLAYVDRILAVHSDLLHAEPKQMNMLIHEFNTILQVKGKTEKDKNAQTESLMKTRIQYQKSPKKSETHLFYEWIVEAMRYDDVSSQIIPYLNRINIRTCVYCNAQYAVTARKVGKRSIRYEAFFELDHFYPKSIYPFLCTNFYNLQPSCSSCNKHKEQNPSLFNLYTNDINETLNPFQFSIPHDKVVLEYLKSNTAEALEICFDAPGNNLLRENHEKCFHITPLYSAFKDVAEEIIWKRKAWDKSYMKMMENQYDGMTITPSLQKRIIFGFLENETDIHLRPLTKLQQDLYNQQDLV</sequence>
<gene>
    <name evidence="1" type="ORF">DWZ95_03120</name>
</gene>
<reference evidence="1 2" key="1">
    <citation type="submission" date="2018-08" db="EMBL/GenBank/DDBJ databases">
        <title>A genome reference for cultivated species of the human gut microbiota.</title>
        <authorList>
            <person name="Zou Y."/>
            <person name="Xue W."/>
            <person name="Luo G."/>
        </authorList>
    </citation>
    <scope>NUCLEOTIDE SEQUENCE [LARGE SCALE GENOMIC DNA]</scope>
    <source>
        <strain evidence="1 2">AF36-16BH</strain>
    </source>
</reference>
<dbReference type="AlphaFoldDB" id="A0A415NEA5"/>
<dbReference type="Gene3D" id="1.10.30.50">
    <property type="match status" value="1"/>
</dbReference>
<name>A0A415NEA5_9BACE</name>
<organism evidence="1 2">
    <name type="scientific">Bacteroides intestinalis</name>
    <dbReference type="NCBI Taxonomy" id="329854"/>
    <lineage>
        <taxon>Bacteria</taxon>
        <taxon>Pseudomonadati</taxon>
        <taxon>Bacteroidota</taxon>
        <taxon>Bacteroidia</taxon>
        <taxon>Bacteroidales</taxon>
        <taxon>Bacteroidaceae</taxon>
        <taxon>Bacteroides</taxon>
    </lineage>
</organism>
<comment type="caution">
    <text evidence="1">The sequence shown here is derived from an EMBL/GenBank/DDBJ whole genome shotgun (WGS) entry which is preliminary data.</text>
</comment>
<dbReference type="Proteomes" id="UP000285013">
    <property type="component" value="Unassembled WGS sequence"/>
</dbReference>
<evidence type="ECO:0008006" key="3">
    <source>
        <dbReference type="Google" id="ProtNLM"/>
    </source>
</evidence>
<dbReference type="RefSeq" id="WP_075965477.1">
    <property type="nucleotide sequence ID" value="NZ_QRPE01000002.1"/>
</dbReference>